<dbReference type="EMBL" id="JBEDNZ010000008">
    <property type="protein sequence ID" value="KAL0839380.1"/>
    <property type="molecule type" value="Genomic_DNA"/>
</dbReference>
<evidence type="ECO:0000313" key="2">
    <source>
        <dbReference type="Proteomes" id="UP001549921"/>
    </source>
</evidence>
<reference evidence="1 2" key="1">
    <citation type="submission" date="2024-06" db="EMBL/GenBank/DDBJ databases">
        <title>A chromosome-level genome assembly of beet webworm, Loxostege sticticalis.</title>
        <authorList>
            <person name="Zhang Y."/>
        </authorList>
    </citation>
    <scope>NUCLEOTIDE SEQUENCE [LARGE SCALE GENOMIC DNA]</scope>
    <source>
        <strain evidence="1">AQ028</strain>
        <tissue evidence="1">Male pupae</tissue>
    </source>
</reference>
<comment type="caution">
    <text evidence="1">The sequence shown here is derived from an EMBL/GenBank/DDBJ whole genome shotgun (WGS) entry which is preliminary data.</text>
</comment>
<name>A0ABD0T864_LOXSC</name>
<sequence>MVLKPPRNAAQAPPCRARIFPTLPSTPFISAYLNPRKLPPDIDEQWVLSSSMYQIDASNIG</sequence>
<feature type="non-terminal residue" evidence="1">
    <location>
        <position position="61"/>
    </location>
</feature>
<accession>A0ABD0T864</accession>
<proteinExistence type="predicted"/>
<gene>
    <name evidence="1" type="ORF">ABMA28_016110</name>
</gene>
<dbReference type="AlphaFoldDB" id="A0ABD0T864"/>
<organism evidence="1 2">
    <name type="scientific">Loxostege sticticalis</name>
    <name type="common">Beet webworm moth</name>
    <dbReference type="NCBI Taxonomy" id="481309"/>
    <lineage>
        <taxon>Eukaryota</taxon>
        <taxon>Metazoa</taxon>
        <taxon>Ecdysozoa</taxon>
        <taxon>Arthropoda</taxon>
        <taxon>Hexapoda</taxon>
        <taxon>Insecta</taxon>
        <taxon>Pterygota</taxon>
        <taxon>Neoptera</taxon>
        <taxon>Endopterygota</taxon>
        <taxon>Lepidoptera</taxon>
        <taxon>Glossata</taxon>
        <taxon>Ditrysia</taxon>
        <taxon>Pyraloidea</taxon>
        <taxon>Crambidae</taxon>
        <taxon>Pyraustinae</taxon>
        <taxon>Loxostege</taxon>
    </lineage>
</organism>
<evidence type="ECO:0000313" key="1">
    <source>
        <dbReference type="EMBL" id="KAL0839380.1"/>
    </source>
</evidence>
<dbReference type="Proteomes" id="UP001549921">
    <property type="component" value="Unassembled WGS sequence"/>
</dbReference>
<protein>
    <submittedName>
        <fullName evidence="1">Uncharacterized protein</fullName>
    </submittedName>
</protein>